<gene>
    <name evidence="1" type="ORF">QAD02_021349</name>
</gene>
<proteinExistence type="predicted"/>
<evidence type="ECO:0000313" key="2">
    <source>
        <dbReference type="Proteomes" id="UP001239111"/>
    </source>
</evidence>
<comment type="caution">
    <text evidence="1">The sequence shown here is derived from an EMBL/GenBank/DDBJ whole genome shotgun (WGS) entry which is preliminary data.</text>
</comment>
<sequence length="126" mass="13793">MSGSQTDLEFLVSEMNRISPAILGLCAWKKLDLIRRVNVVELDSSSAFLSVYADLFEGLGCITNFTYSIKVEGGAKGVILPCRKVHLSLQGAFKAELDRMGKLGVTDIVDGPTEWVNSFVIAHEKD</sequence>
<name>A0ACC2PRV4_9HYME</name>
<dbReference type="EMBL" id="CM056741">
    <property type="protein sequence ID" value="KAJ8685556.1"/>
    <property type="molecule type" value="Genomic_DNA"/>
</dbReference>
<dbReference type="Proteomes" id="UP001239111">
    <property type="component" value="Chromosome 1"/>
</dbReference>
<reference evidence="1" key="1">
    <citation type="submission" date="2023-04" db="EMBL/GenBank/DDBJ databases">
        <title>A chromosome-level genome assembly of the parasitoid wasp Eretmocerus hayati.</title>
        <authorList>
            <person name="Zhong Y."/>
            <person name="Liu S."/>
            <person name="Liu Y."/>
        </authorList>
    </citation>
    <scope>NUCLEOTIDE SEQUENCE</scope>
    <source>
        <strain evidence="1">ZJU_SS_LIU_2023</strain>
    </source>
</reference>
<accession>A0ACC2PRV4</accession>
<evidence type="ECO:0000313" key="1">
    <source>
        <dbReference type="EMBL" id="KAJ8685556.1"/>
    </source>
</evidence>
<protein>
    <submittedName>
        <fullName evidence="1">Uncharacterized protein</fullName>
    </submittedName>
</protein>
<keyword evidence="2" id="KW-1185">Reference proteome</keyword>
<organism evidence="1 2">
    <name type="scientific">Eretmocerus hayati</name>
    <dbReference type="NCBI Taxonomy" id="131215"/>
    <lineage>
        <taxon>Eukaryota</taxon>
        <taxon>Metazoa</taxon>
        <taxon>Ecdysozoa</taxon>
        <taxon>Arthropoda</taxon>
        <taxon>Hexapoda</taxon>
        <taxon>Insecta</taxon>
        <taxon>Pterygota</taxon>
        <taxon>Neoptera</taxon>
        <taxon>Endopterygota</taxon>
        <taxon>Hymenoptera</taxon>
        <taxon>Apocrita</taxon>
        <taxon>Proctotrupomorpha</taxon>
        <taxon>Chalcidoidea</taxon>
        <taxon>Aphelinidae</taxon>
        <taxon>Aphelininae</taxon>
        <taxon>Eretmocerus</taxon>
    </lineage>
</organism>